<keyword evidence="4 8" id="KW-0479">Metal-binding</keyword>
<dbReference type="Proteomes" id="UP000030143">
    <property type="component" value="Unassembled WGS sequence"/>
</dbReference>
<evidence type="ECO:0000313" key="11">
    <source>
        <dbReference type="EMBL" id="KGO60331.1"/>
    </source>
</evidence>
<dbReference type="InterPro" id="IPR002401">
    <property type="entry name" value="Cyt_P450_E_grp-I"/>
</dbReference>
<dbReference type="PROSITE" id="PS00086">
    <property type="entry name" value="CYTOCHROME_P450"/>
    <property type="match status" value="1"/>
</dbReference>
<dbReference type="Gene3D" id="1.10.630.10">
    <property type="entry name" value="Cytochrome P450"/>
    <property type="match status" value="1"/>
</dbReference>
<keyword evidence="5" id="KW-0560">Oxidoreductase</keyword>
<dbReference type="FunFam" id="1.10.630.10:FF:000047">
    <property type="entry name" value="Cytochrome P450 monooxygenase"/>
    <property type="match status" value="1"/>
</dbReference>
<protein>
    <submittedName>
        <fullName evidence="11">Cytochrome P450</fullName>
    </submittedName>
</protein>
<dbReference type="Pfam" id="PF11595">
    <property type="entry name" value="DUF3245"/>
    <property type="match status" value="1"/>
</dbReference>
<dbReference type="InterPro" id="IPR050121">
    <property type="entry name" value="Cytochrome_P450_monoxygenase"/>
</dbReference>
<organism evidence="11 12">
    <name type="scientific">Penicillium expansum</name>
    <name type="common">Blue mold rot fungus</name>
    <dbReference type="NCBI Taxonomy" id="27334"/>
    <lineage>
        <taxon>Eukaryota</taxon>
        <taxon>Fungi</taxon>
        <taxon>Dikarya</taxon>
        <taxon>Ascomycota</taxon>
        <taxon>Pezizomycotina</taxon>
        <taxon>Eurotiomycetes</taxon>
        <taxon>Eurotiomycetidae</taxon>
        <taxon>Eurotiales</taxon>
        <taxon>Aspergillaceae</taxon>
        <taxon>Penicillium</taxon>
    </lineage>
</organism>
<dbReference type="PANTHER" id="PTHR24305">
    <property type="entry name" value="CYTOCHROME P450"/>
    <property type="match status" value="1"/>
</dbReference>
<proteinExistence type="inferred from homology"/>
<feature type="compositionally biased region" description="Low complexity" evidence="9">
    <location>
        <begin position="702"/>
        <end position="718"/>
    </location>
</feature>
<feature type="transmembrane region" description="Helical" evidence="10">
    <location>
        <begin position="12"/>
        <end position="33"/>
    </location>
</feature>
<keyword evidence="3 8" id="KW-0349">Heme</keyword>
<dbReference type="CDD" id="cd11058">
    <property type="entry name" value="CYP60B-like"/>
    <property type="match status" value="1"/>
</dbReference>
<evidence type="ECO:0000256" key="5">
    <source>
        <dbReference type="ARBA" id="ARBA00023002"/>
    </source>
</evidence>
<dbReference type="GeneID" id="27676203"/>
<evidence type="ECO:0000256" key="7">
    <source>
        <dbReference type="ARBA" id="ARBA00023033"/>
    </source>
</evidence>
<dbReference type="InterPro" id="IPR017972">
    <property type="entry name" value="Cyt_P450_CS"/>
</dbReference>
<dbReference type="GO" id="GO:0016705">
    <property type="term" value="F:oxidoreductase activity, acting on paired donors, with incorporation or reduction of molecular oxygen"/>
    <property type="evidence" value="ECO:0007669"/>
    <property type="project" value="InterPro"/>
</dbReference>
<reference evidence="11 12" key="1">
    <citation type="journal article" date="2015" name="Mol. Plant Microbe Interact.">
        <title>Genome, transcriptome, and functional analyses of Penicillium expansum provide new insights into secondary metabolism and pathogenicity.</title>
        <authorList>
            <person name="Ballester A.R."/>
            <person name="Marcet-Houben M."/>
            <person name="Levin E."/>
            <person name="Sela N."/>
            <person name="Selma-Lazaro C."/>
            <person name="Carmona L."/>
            <person name="Wisniewski M."/>
            <person name="Droby S."/>
            <person name="Gonzalez-Candelas L."/>
            <person name="Gabaldon T."/>
        </authorList>
    </citation>
    <scope>NUCLEOTIDE SEQUENCE [LARGE SCALE GENOMIC DNA]</scope>
    <source>
        <strain evidence="11 12">MD-8</strain>
    </source>
</reference>
<evidence type="ECO:0000313" key="12">
    <source>
        <dbReference type="Proteomes" id="UP000030143"/>
    </source>
</evidence>
<keyword evidence="10" id="KW-0472">Membrane</keyword>
<feature type="binding site" description="axial binding residue" evidence="8">
    <location>
        <position position="440"/>
    </location>
    <ligand>
        <name>heme</name>
        <dbReference type="ChEBI" id="CHEBI:30413"/>
    </ligand>
    <ligandPart>
        <name>Fe</name>
        <dbReference type="ChEBI" id="CHEBI:18248"/>
    </ligandPart>
</feature>
<keyword evidence="10" id="KW-1133">Transmembrane helix</keyword>
<dbReference type="VEuPathDB" id="FungiDB:PEXP_021770"/>
<comment type="similarity">
    <text evidence="2">Belongs to the cytochrome P450 family.</text>
</comment>
<dbReference type="EMBL" id="JQFZ01000076">
    <property type="protein sequence ID" value="KGO60331.1"/>
    <property type="molecule type" value="Genomic_DNA"/>
</dbReference>
<dbReference type="STRING" id="27334.A0A0A2JZR2"/>
<dbReference type="GO" id="GO:0020037">
    <property type="term" value="F:heme binding"/>
    <property type="evidence" value="ECO:0007669"/>
    <property type="project" value="InterPro"/>
</dbReference>
<evidence type="ECO:0000256" key="1">
    <source>
        <dbReference type="ARBA" id="ARBA00001971"/>
    </source>
</evidence>
<evidence type="ECO:0000256" key="8">
    <source>
        <dbReference type="PIRSR" id="PIRSR602401-1"/>
    </source>
</evidence>
<dbReference type="InterPro" id="IPR001128">
    <property type="entry name" value="Cyt_P450"/>
</dbReference>
<keyword evidence="6 8" id="KW-0408">Iron</keyword>
<dbReference type="GO" id="GO:0004497">
    <property type="term" value="F:monooxygenase activity"/>
    <property type="evidence" value="ECO:0007669"/>
    <property type="project" value="UniProtKB-KW"/>
</dbReference>
<dbReference type="GO" id="GO:0043386">
    <property type="term" value="P:mycotoxin biosynthetic process"/>
    <property type="evidence" value="ECO:0007669"/>
    <property type="project" value="UniProtKB-ARBA"/>
</dbReference>
<dbReference type="HOGENOM" id="CLU_021053_0_0_1"/>
<feature type="region of interest" description="Disordered" evidence="9">
    <location>
        <begin position="672"/>
        <end position="762"/>
    </location>
</feature>
<gene>
    <name evidence="11" type="ORF">PEX2_035090</name>
</gene>
<dbReference type="AlphaFoldDB" id="A0A0A2JZR2"/>
<comment type="caution">
    <text evidence="11">The sequence shown here is derived from an EMBL/GenBank/DDBJ whole genome shotgun (WGS) entry which is preliminary data.</text>
</comment>
<dbReference type="PRINTS" id="PR00385">
    <property type="entry name" value="P450"/>
</dbReference>
<keyword evidence="7" id="KW-0503">Monooxygenase</keyword>
<sequence>MQDFPNTALTLLKLSLTLIPLYLIGLLVYNAYFHPLAKYPGPKSMAATRLPYIRMIISGRFPHKMKALHQQYGKVVRIAPDELSFIDGEAWKAIYGTRVGHGQKSKDYRFYGPTAGGVPSIIVSNDADHSRFRRLLSHAFSDSSLRGQEPIIKGYVDLLMQRLHENIKGGTNTVDMVAWYNFTTFDIIGDLAFGEPFDCLKNSDYHQWVSIIFSAVKYAAYTNVARRVPGWTYIMPYITPKHVISHRSTHLALTNEKVQSRITKSNDRPDFFGNILKHQNTEKGFSIPEMITNGSTLIIAGSETTATLLSGVTYLLARNPRVLAKLQDEIRSTFTKEEEITLESCNKLDYCLAVLTEALRVYPPVAVGLPRIVDSQGDMIAGNWVPGGTIVSVSNLAASHSSANFTDAEQFAPERHLGDSRFANDSKSAMQPFSFGPRNCIGRNLAYVEMRIILARMVFNFDMELDQPEEDWADQECFLLWEKPKLMMKLKPRRLYISFISIYRWLLTASAISAKKKGIADPKRKDRLESAKQLNSEYKETNMSLSKSESDVILNRANVALSRSQRLVASWLPQQTTEELANPKTDEELQREEDEIFTAVPETLGVGAPLPQKAADGSWNRTELDSNDKLRKQLLGKNYDRVMKAAAEQKAAAAASTAAAAAASANVVKAEVEDEYDEEDGRSAMLARQKNKRKGGAGAGRGVHPAAAVAAAAAAAAEAGDKGGEEGEGEVAPPPVRSKGRKKATSYLDELLAERAKKRKKR</sequence>
<keyword evidence="12" id="KW-1185">Reference proteome</keyword>
<dbReference type="Pfam" id="PF00067">
    <property type="entry name" value="p450"/>
    <property type="match status" value="1"/>
</dbReference>
<accession>A0A0A2JZR2</accession>
<evidence type="ECO:0000256" key="10">
    <source>
        <dbReference type="SAM" id="Phobius"/>
    </source>
</evidence>
<evidence type="ECO:0000256" key="2">
    <source>
        <dbReference type="ARBA" id="ARBA00010617"/>
    </source>
</evidence>
<evidence type="ECO:0000256" key="4">
    <source>
        <dbReference type="ARBA" id="ARBA00022723"/>
    </source>
</evidence>
<dbReference type="InterPro" id="IPR021641">
    <property type="entry name" value="DUF3245"/>
</dbReference>
<dbReference type="InterPro" id="IPR036396">
    <property type="entry name" value="Cyt_P450_sf"/>
</dbReference>
<dbReference type="VEuPathDB" id="FungiDB:PEXP_021760"/>
<dbReference type="RefSeq" id="XP_016601397.1">
    <property type="nucleotide sequence ID" value="XM_016740784.1"/>
</dbReference>
<keyword evidence="10" id="KW-0812">Transmembrane</keyword>
<dbReference type="GO" id="GO:0005506">
    <property type="term" value="F:iron ion binding"/>
    <property type="evidence" value="ECO:0007669"/>
    <property type="project" value="InterPro"/>
</dbReference>
<dbReference type="SUPFAM" id="SSF48264">
    <property type="entry name" value="Cytochrome P450"/>
    <property type="match status" value="1"/>
</dbReference>
<dbReference type="PRINTS" id="PR00463">
    <property type="entry name" value="EP450I"/>
</dbReference>
<evidence type="ECO:0000256" key="6">
    <source>
        <dbReference type="ARBA" id="ARBA00023004"/>
    </source>
</evidence>
<evidence type="ECO:0000256" key="3">
    <source>
        <dbReference type="ARBA" id="ARBA00022617"/>
    </source>
</evidence>
<name>A0A0A2JZR2_PENEN</name>
<comment type="cofactor">
    <cofactor evidence="1 8">
        <name>heme</name>
        <dbReference type="ChEBI" id="CHEBI:30413"/>
    </cofactor>
</comment>
<dbReference type="PANTHER" id="PTHR24305:SF210">
    <property type="entry name" value="CYTOCHROME P450 MONOOXYGENASE ASQL-RELATED"/>
    <property type="match status" value="1"/>
</dbReference>
<evidence type="ECO:0000256" key="9">
    <source>
        <dbReference type="SAM" id="MobiDB-lite"/>
    </source>
</evidence>